<evidence type="ECO:0000313" key="2">
    <source>
        <dbReference type="Proteomes" id="UP001295444"/>
    </source>
</evidence>
<dbReference type="AlphaFoldDB" id="A0AAD1WWN8"/>
<evidence type="ECO:0000313" key="1">
    <source>
        <dbReference type="EMBL" id="CAH2325546.1"/>
    </source>
</evidence>
<organism evidence="1 2">
    <name type="scientific">Pelobates cultripes</name>
    <name type="common">Western spadefoot toad</name>
    <dbReference type="NCBI Taxonomy" id="61616"/>
    <lineage>
        <taxon>Eukaryota</taxon>
        <taxon>Metazoa</taxon>
        <taxon>Chordata</taxon>
        <taxon>Craniata</taxon>
        <taxon>Vertebrata</taxon>
        <taxon>Euteleostomi</taxon>
        <taxon>Amphibia</taxon>
        <taxon>Batrachia</taxon>
        <taxon>Anura</taxon>
        <taxon>Pelobatoidea</taxon>
        <taxon>Pelobatidae</taxon>
        <taxon>Pelobates</taxon>
    </lineage>
</organism>
<keyword evidence="2" id="KW-1185">Reference proteome</keyword>
<proteinExistence type="predicted"/>
<dbReference type="EMBL" id="OW240923">
    <property type="protein sequence ID" value="CAH2325546.1"/>
    <property type="molecule type" value="Genomic_DNA"/>
</dbReference>
<protein>
    <submittedName>
        <fullName evidence="1">Uncharacterized protein</fullName>
    </submittedName>
</protein>
<dbReference type="Proteomes" id="UP001295444">
    <property type="component" value="Chromosome 12"/>
</dbReference>
<dbReference type="Gene3D" id="1.20.5.340">
    <property type="match status" value="1"/>
</dbReference>
<sequence length="102" mass="11363">MHIFTAELNLVKTEVQAVAARVQATEEDVQDLNQGMTTLNYSVQQLGALHASLSTRVDQLDDRGRQRNIKIRGIADSLTPDEIPHFIRRLAVTILDLLALSL</sequence>
<gene>
    <name evidence="1" type="ORF">PECUL_23A008554</name>
</gene>
<reference evidence="1" key="1">
    <citation type="submission" date="2022-03" db="EMBL/GenBank/DDBJ databases">
        <authorList>
            <person name="Alioto T."/>
            <person name="Alioto T."/>
            <person name="Gomez Garrido J."/>
        </authorList>
    </citation>
    <scope>NUCLEOTIDE SEQUENCE</scope>
</reference>
<name>A0AAD1WWN8_PELCU</name>
<accession>A0AAD1WWN8</accession>